<reference evidence="7 8" key="1">
    <citation type="submission" date="2016-10" db="EMBL/GenBank/DDBJ databases">
        <authorList>
            <person name="de Groot N.N."/>
        </authorList>
    </citation>
    <scope>NUCLEOTIDE SEQUENCE [LARGE SCALE GENOMIC DNA]</scope>
    <source>
        <strain evidence="7 8">CGMCC 1.11030</strain>
    </source>
</reference>
<evidence type="ECO:0000256" key="3">
    <source>
        <dbReference type="ARBA" id="ARBA00022692"/>
    </source>
</evidence>
<keyword evidence="5 6" id="KW-0472">Membrane</keyword>
<feature type="transmembrane region" description="Helical" evidence="6">
    <location>
        <begin position="191"/>
        <end position="211"/>
    </location>
</feature>
<proteinExistence type="predicted"/>
<organism evidence="7 8">
    <name type="scientific">Albimonas pacifica</name>
    <dbReference type="NCBI Taxonomy" id="1114924"/>
    <lineage>
        <taxon>Bacteria</taxon>
        <taxon>Pseudomonadati</taxon>
        <taxon>Pseudomonadota</taxon>
        <taxon>Alphaproteobacteria</taxon>
        <taxon>Rhodobacterales</taxon>
        <taxon>Paracoccaceae</taxon>
        <taxon>Albimonas</taxon>
    </lineage>
</organism>
<name>A0A1I3LW24_9RHOB</name>
<evidence type="ECO:0000256" key="1">
    <source>
        <dbReference type="ARBA" id="ARBA00004127"/>
    </source>
</evidence>
<feature type="transmembrane region" description="Helical" evidence="6">
    <location>
        <begin position="322"/>
        <end position="345"/>
    </location>
</feature>
<sequence>MHGSHASNAWLANHRLPAPPRPVILAGPETAVECPPQMPATIAKTAPPNGRARWAWMLFDWAAQPYHTLIITFIFAPYFASAVAPNPILGQEMWAWAASAGGLVIALTAPILGALADATGPRKPWIAGFSVCYALGSALLWLSEPGAADPVLVLAFFVLGLIGVEYATVFTNAMLPDLAPRDAVGRLSGDGWALGYVGGVVSLAIMLLLLAENEQGVTLLGAPPALGLDPATREGTRAVGPLTAAWYLVFVLPLFLWVPDAPRRGSRRGALARGLAELKADLKALPARRSLAWFLGASMIYRDALNGFYVFGGVYAAGVLGWSVVEIGVFGILAAVVGALGAWLGGMADHARGPKPVVAGCLVLLILFSAAAVSASREAIFFWVPVDAGSNLPDILFYIAGAGVGGAGGALQAASRTLLVRQADAGRMTAAFGLYALAGKATAFLAPLAVAVATGVFQNQQAGAAPVIGLFLLGLLMLAPVDPEGER</sequence>
<dbReference type="AlphaFoldDB" id="A0A1I3LW24"/>
<evidence type="ECO:0000256" key="2">
    <source>
        <dbReference type="ARBA" id="ARBA00022448"/>
    </source>
</evidence>
<dbReference type="STRING" id="1114924.SAMN05216258_110192"/>
<dbReference type="SUPFAM" id="SSF103473">
    <property type="entry name" value="MFS general substrate transporter"/>
    <property type="match status" value="1"/>
</dbReference>
<feature type="transmembrane region" description="Helical" evidence="6">
    <location>
        <begin position="357"/>
        <end position="375"/>
    </location>
</feature>
<feature type="transmembrane region" description="Helical" evidence="6">
    <location>
        <begin position="61"/>
        <end position="81"/>
    </location>
</feature>
<dbReference type="InterPro" id="IPR036259">
    <property type="entry name" value="MFS_trans_sf"/>
</dbReference>
<comment type="subcellular location">
    <subcellularLocation>
        <location evidence="1">Endomembrane system</location>
        <topology evidence="1">Multi-pass membrane protein</topology>
    </subcellularLocation>
</comment>
<feature type="transmembrane region" description="Helical" evidence="6">
    <location>
        <begin position="434"/>
        <end position="457"/>
    </location>
</feature>
<dbReference type="Proteomes" id="UP000199377">
    <property type="component" value="Unassembled WGS sequence"/>
</dbReference>
<keyword evidence="3 6" id="KW-0812">Transmembrane</keyword>
<feature type="transmembrane region" description="Helical" evidence="6">
    <location>
        <begin position="93"/>
        <end position="113"/>
    </location>
</feature>
<accession>A0A1I3LW24</accession>
<dbReference type="Gene3D" id="1.20.1250.20">
    <property type="entry name" value="MFS general substrate transporter like domains"/>
    <property type="match status" value="1"/>
</dbReference>
<keyword evidence="2" id="KW-0813">Transport</keyword>
<dbReference type="GO" id="GO:0012505">
    <property type="term" value="C:endomembrane system"/>
    <property type="evidence" value="ECO:0007669"/>
    <property type="project" value="UniProtKB-SubCell"/>
</dbReference>
<evidence type="ECO:0000313" key="7">
    <source>
        <dbReference type="EMBL" id="SFI88656.1"/>
    </source>
</evidence>
<keyword evidence="4 6" id="KW-1133">Transmembrane helix</keyword>
<feature type="transmembrane region" description="Helical" evidence="6">
    <location>
        <begin position="238"/>
        <end position="258"/>
    </location>
</feature>
<feature type="transmembrane region" description="Helical" evidence="6">
    <location>
        <begin position="291"/>
        <end position="316"/>
    </location>
</feature>
<feature type="transmembrane region" description="Helical" evidence="6">
    <location>
        <begin position="395"/>
        <end position="414"/>
    </location>
</feature>
<feature type="transmembrane region" description="Helical" evidence="6">
    <location>
        <begin position="125"/>
        <end position="142"/>
    </location>
</feature>
<keyword evidence="8" id="KW-1185">Reference proteome</keyword>
<protein>
    <submittedName>
        <fullName evidence="7">MFS transporter, UMF1 family</fullName>
    </submittedName>
</protein>
<evidence type="ECO:0000256" key="5">
    <source>
        <dbReference type="ARBA" id="ARBA00023136"/>
    </source>
</evidence>
<feature type="transmembrane region" description="Helical" evidence="6">
    <location>
        <begin position="148"/>
        <end position="170"/>
    </location>
</feature>
<evidence type="ECO:0000256" key="6">
    <source>
        <dbReference type="SAM" id="Phobius"/>
    </source>
</evidence>
<dbReference type="Pfam" id="PF11700">
    <property type="entry name" value="ATG22"/>
    <property type="match status" value="1"/>
</dbReference>
<dbReference type="InterPro" id="IPR050495">
    <property type="entry name" value="ATG22/LtaA_families"/>
</dbReference>
<evidence type="ECO:0000313" key="8">
    <source>
        <dbReference type="Proteomes" id="UP000199377"/>
    </source>
</evidence>
<dbReference type="EMBL" id="FOQH01000010">
    <property type="protein sequence ID" value="SFI88656.1"/>
    <property type="molecule type" value="Genomic_DNA"/>
</dbReference>
<gene>
    <name evidence="7" type="ORF">SAMN05216258_110192</name>
</gene>
<dbReference type="PANTHER" id="PTHR23519:SF1">
    <property type="entry name" value="AUTOPHAGY-RELATED PROTEIN 22"/>
    <property type="match status" value="1"/>
</dbReference>
<evidence type="ECO:0000256" key="4">
    <source>
        <dbReference type="ARBA" id="ARBA00022989"/>
    </source>
</evidence>
<feature type="transmembrane region" description="Helical" evidence="6">
    <location>
        <begin position="463"/>
        <end position="481"/>
    </location>
</feature>
<dbReference type="PANTHER" id="PTHR23519">
    <property type="entry name" value="AUTOPHAGY-RELATED PROTEIN 22"/>
    <property type="match status" value="1"/>
</dbReference>
<dbReference type="InterPro" id="IPR024671">
    <property type="entry name" value="Atg22-like"/>
</dbReference>